<keyword evidence="2" id="KW-0479">Metal-binding</keyword>
<evidence type="ECO:0000256" key="4">
    <source>
        <dbReference type="ARBA" id="ARBA00022771"/>
    </source>
</evidence>
<feature type="region of interest" description="Disordered" evidence="8">
    <location>
        <begin position="57"/>
        <end position="81"/>
    </location>
</feature>
<feature type="region of interest" description="Disordered" evidence="8">
    <location>
        <begin position="196"/>
        <end position="225"/>
    </location>
</feature>
<feature type="domain" description="C2H2-type" evidence="9">
    <location>
        <begin position="145"/>
        <end position="172"/>
    </location>
</feature>
<sequence>NVHSQERPFACDGCVRTYKDISSLRRHQLIHQGIKNFICSFCGKGFFYSDSLKRHMAGSCGKKSHRRGGGRNPRRGRRKPRINNDVGREVFACTTQIAYPIVKTAADEIPGFVSQSPSIKNKIIYQACIPARDVKKSSWSCHNRKQCWRCTLKFETTARLLQHSRIHCHRKPYHCPHCFFRWSRMVYWKVHQMTHKSNPQPKETPKSVPTEPPATIEKLKRPQRSIPRARWSWISKI</sequence>
<keyword evidence="6" id="KW-0539">Nucleus</keyword>
<accession>A0A0B6YKI6</accession>
<dbReference type="SUPFAM" id="SSF57667">
    <property type="entry name" value="beta-beta-alpha zinc fingers"/>
    <property type="match status" value="2"/>
</dbReference>
<evidence type="ECO:0000256" key="8">
    <source>
        <dbReference type="SAM" id="MobiDB-lite"/>
    </source>
</evidence>
<evidence type="ECO:0000256" key="2">
    <source>
        <dbReference type="ARBA" id="ARBA00022723"/>
    </source>
</evidence>
<keyword evidence="3" id="KW-0677">Repeat</keyword>
<evidence type="ECO:0000313" key="10">
    <source>
        <dbReference type="EMBL" id="CEK56702.1"/>
    </source>
</evidence>
<keyword evidence="5" id="KW-0862">Zinc</keyword>
<feature type="domain" description="C2H2-type" evidence="9">
    <location>
        <begin position="9"/>
        <end position="36"/>
    </location>
</feature>
<evidence type="ECO:0000256" key="7">
    <source>
        <dbReference type="PROSITE-ProRule" id="PRU00042"/>
    </source>
</evidence>
<evidence type="ECO:0000259" key="9">
    <source>
        <dbReference type="PROSITE" id="PS50157"/>
    </source>
</evidence>
<organism evidence="10">
    <name type="scientific">Arion vulgaris</name>
    <dbReference type="NCBI Taxonomy" id="1028688"/>
    <lineage>
        <taxon>Eukaryota</taxon>
        <taxon>Metazoa</taxon>
        <taxon>Spiralia</taxon>
        <taxon>Lophotrochozoa</taxon>
        <taxon>Mollusca</taxon>
        <taxon>Gastropoda</taxon>
        <taxon>Heterobranchia</taxon>
        <taxon>Euthyneura</taxon>
        <taxon>Panpulmonata</taxon>
        <taxon>Eupulmonata</taxon>
        <taxon>Stylommatophora</taxon>
        <taxon>Helicina</taxon>
        <taxon>Arionoidea</taxon>
        <taxon>Arionidae</taxon>
        <taxon>Arion</taxon>
    </lineage>
</organism>
<dbReference type="FunFam" id="3.30.160.60:FF:000100">
    <property type="entry name" value="Zinc finger 45-like"/>
    <property type="match status" value="1"/>
</dbReference>
<dbReference type="PROSITE" id="PS00028">
    <property type="entry name" value="ZINC_FINGER_C2H2_1"/>
    <property type="match status" value="3"/>
</dbReference>
<dbReference type="EMBL" id="HACG01009837">
    <property type="protein sequence ID" value="CEK56702.1"/>
    <property type="molecule type" value="Transcribed_RNA"/>
</dbReference>
<proteinExistence type="predicted"/>
<evidence type="ECO:0000256" key="6">
    <source>
        <dbReference type="ARBA" id="ARBA00023242"/>
    </source>
</evidence>
<dbReference type="AlphaFoldDB" id="A0A0B6YKI6"/>
<comment type="subcellular location">
    <subcellularLocation>
        <location evidence="1">Nucleus</location>
    </subcellularLocation>
</comment>
<keyword evidence="4 7" id="KW-0863">Zinc-finger</keyword>
<dbReference type="PANTHER" id="PTHR16515:SF66">
    <property type="entry name" value="C2H2-TYPE DOMAIN-CONTAINING PROTEIN"/>
    <property type="match status" value="1"/>
</dbReference>
<name>A0A0B6YKI6_9EUPU</name>
<dbReference type="InterPro" id="IPR050331">
    <property type="entry name" value="Zinc_finger"/>
</dbReference>
<dbReference type="Gene3D" id="3.30.160.60">
    <property type="entry name" value="Classic Zinc Finger"/>
    <property type="match status" value="3"/>
</dbReference>
<dbReference type="SMART" id="SM00355">
    <property type="entry name" value="ZnF_C2H2"/>
    <property type="match status" value="4"/>
</dbReference>
<dbReference type="GO" id="GO:0008270">
    <property type="term" value="F:zinc ion binding"/>
    <property type="evidence" value="ECO:0007669"/>
    <property type="project" value="UniProtKB-KW"/>
</dbReference>
<evidence type="ECO:0000256" key="1">
    <source>
        <dbReference type="ARBA" id="ARBA00004123"/>
    </source>
</evidence>
<feature type="domain" description="C2H2-type" evidence="9">
    <location>
        <begin position="37"/>
        <end position="64"/>
    </location>
</feature>
<feature type="non-terminal residue" evidence="10">
    <location>
        <position position="1"/>
    </location>
</feature>
<protein>
    <recommendedName>
        <fullName evidence="9">C2H2-type domain-containing protein</fullName>
    </recommendedName>
</protein>
<evidence type="ECO:0000256" key="3">
    <source>
        <dbReference type="ARBA" id="ARBA00022737"/>
    </source>
</evidence>
<dbReference type="PANTHER" id="PTHR16515">
    <property type="entry name" value="PR DOMAIN ZINC FINGER PROTEIN"/>
    <property type="match status" value="1"/>
</dbReference>
<dbReference type="InterPro" id="IPR036236">
    <property type="entry name" value="Znf_C2H2_sf"/>
</dbReference>
<dbReference type="InterPro" id="IPR013087">
    <property type="entry name" value="Znf_C2H2_type"/>
</dbReference>
<dbReference type="GO" id="GO:0005634">
    <property type="term" value="C:nucleus"/>
    <property type="evidence" value="ECO:0007669"/>
    <property type="project" value="UniProtKB-SubCell"/>
</dbReference>
<reference evidence="10" key="1">
    <citation type="submission" date="2014-12" db="EMBL/GenBank/DDBJ databases">
        <title>Insight into the proteome of Arion vulgaris.</title>
        <authorList>
            <person name="Aradska J."/>
            <person name="Bulat T."/>
            <person name="Smidak R."/>
            <person name="Sarate P."/>
            <person name="Gangsoo J."/>
            <person name="Sialana F."/>
            <person name="Bilban M."/>
            <person name="Lubec G."/>
        </authorList>
    </citation>
    <scope>NUCLEOTIDE SEQUENCE</scope>
    <source>
        <tissue evidence="10">Skin</tissue>
    </source>
</reference>
<feature type="compositionally biased region" description="Basic residues" evidence="8">
    <location>
        <begin position="62"/>
        <end position="81"/>
    </location>
</feature>
<evidence type="ECO:0000256" key="5">
    <source>
        <dbReference type="ARBA" id="ARBA00022833"/>
    </source>
</evidence>
<dbReference type="Pfam" id="PF00096">
    <property type="entry name" value="zf-C2H2"/>
    <property type="match status" value="2"/>
</dbReference>
<gene>
    <name evidence="10" type="primary">ORF28316</name>
</gene>
<dbReference type="PROSITE" id="PS50157">
    <property type="entry name" value="ZINC_FINGER_C2H2_2"/>
    <property type="match status" value="3"/>
</dbReference>
<dbReference type="GO" id="GO:0010468">
    <property type="term" value="P:regulation of gene expression"/>
    <property type="evidence" value="ECO:0007669"/>
    <property type="project" value="TreeGrafter"/>
</dbReference>